<proteinExistence type="predicted"/>
<dbReference type="EMBL" id="LR797080">
    <property type="protein sequence ID" value="CAB4185379.1"/>
    <property type="molecule type" value="Genomic_DNA"/>
</dbReference>
<dbReference type="EMBL" id="LR796983">
    <property type="protein sequence ID" value="CAB4179815.1"/>
    <property type="molecule type" value="Genomic_DNA"/>
</dbReference>
<name>A0A6J5PRY9_9CAUD</name>
<dbReference type="EMBL" id="LR798431">
    <property type="protein sequence ID" value="CAB5231572.1"/>
    <property type="molecule type" value="Genomic_DNA"/>
</dbReference>
<dbReference type="EMBL" id="LR797188">
    <property type="protein sequence ID" value="CAB4192598.1"/>
    <property type="molecule type" value="Genomic_DNA"/>
</dbReference>
<evidence type="ECO:0000313" key="9">
    <source>
        <dbReference type="EMBL" id="CAB5231572.1"/>
    </source>
</evidence>
<accession>A0A6J5PRY9</accession>
<dbReference type="EMBL" id="LR796915">
    <property type="protein sequence ID" value="CAB4174423.1"/>
    <property type="molecule type" value="Genomic_DNA"/>
</dbReference>
<evidence type="ECO:0000313" key="6">
    <source>
        <dbReference type="EMBL" id="CAB4189017.1"/>
    </source>
</evidence>
<evidence type="ECO:0000313" key="2">
    <source>
        <dbReference type="EMBL" id="CAB4151040.1"/>
    </source>
</evidence>
<dbReference type="EMBL" id="LR796551">
    <property type="protein sequence ID" value="CAB4151040.1"/>
    <property type="molecule type" value="Genomic_DNA"/>
</dbReference>
<evidence type="ECO:0000313" key="7">
    <source>
        <dbReference type="EMBL" id="CAB4192598.1"/>
    </source>
</evidence>
<evidence type="ECO:0000313" key="3">
    <source>
        <dbReference type="EMBL" id="CAB4174423.1"/>
    </source>
</evidence>
<dbReference type="EMBL" id="LR797131">
    <property type="protein sequence ID" value="CAB4189017.1"/>
    <property type="molecule type" value="Genomic_DNA"/>
</dbReference>
<evidence type="ECO:0000313" key="4">
    <source>
        <dbReference type="EMBL" id="CAB4179815.1"/>
    </source>
</evidence>
<evidence type="ECO:0000313" key="5">
    <source>
        <dbReference type="EMBL" id="CAB4185379.1"/>
    </source>
</evidence>
<evidence type="ECO:0000313" key="1">
    <source>
        <dbReference type="EMBL" id="CAB4145453.1"/>
    </source>
</evidence>
<evidence type="ECO:0000313" key="8">
    <source>
        <dbReference type="EMBL" id="CAB4217875.1"/>
    </source>
</evidence>
<dbReference type="EMBL" id="LR796457">
    <property type="protein sequence ID" value="CAB4145453.1"/>
    <property type="molecule type" value="Genomic_DNA"/>
</dbReference>
<protein>
    <submittedName>
        <fullName evidence="3">Uncharacterized protein</fullName>
    </submittedName>
</protein>
<dbReference type="EMBL" id="LR797455">
    <property type="protein sequence ID" value="CAB4217875.1"/>
    <property type="molecule type" value="Genomic_DNA"/>
</dbReference>
<organism evidence="3">
    <name type="scientific">uncultured Caudovirales phage</name>
    <dbReference type="NCBI Taxonomy" id="2100421"/>
    <lineage>
        <taxon>Viruses</taxon>
        <taxon>Duplodnaviria</taxon>
        <taxon>Heunggongvirae</taxon>
        <taxon>Uroviricota</taxon>
        <taxon>Caudoviricetes</taxon>
        <taxon>Peduoviridae</taxon>
        <taxon>Maltschvirus</taxon>
        <taxon>Maltschvirus maltsch</taxon>
    </lineage>
</organism>
<gene>
    <name evidence="4" type="ORF">UFOVP1032_112</name>
    <name evidence="5" type="ORF">UFOVP1125_28</name>
    <name evidence="6" type="ORF">UFOVP1173_126</name>
    <name evidence="7" type="ORF">UFOVP1241_44</name>
    <name evidence="8" type="ORF">UFOVP1491_112</name>
    <name evidence="9" type="ORF">UFOVP1579_112</name>
    <name evidence="1" type="ORF">UFOVP485_9</name>
    <name evidence="2" type="ORF">UFOVP575_113</name>
    <name evidence="3" type="ORF">UFOVP963_47</name>
</gene>
<reference evidence="3" key="1">
    <citation type="submission" date="2020-05" db="EMBL/GenBank/DDBJ databases">
        <authorList>
            <person name="Chiriac C."/>
            <person name="Salcher M."/>
            <person name="Ghai R."/>
            <person name="Kavagutti S V."/>
        </authorList>
    </citation>
    <scope>NUCLEOTIDE SEQUENCE</scope>
</reference>
<sequence>MQKDISPGQMLINSLNILNDVYSKAKKERNFEVMVAISDRMLMLFDKSMDLREYKVSNRKNKNKVVGFGPLDPGQLEEDDF</sequence>